<dbReference type="Gene3D" id="3.30.360.10">
    <property type="entry name" value="Dihydrodipicolinate Reductase, domain 2"/>
    <property type="match status" value="1"/>
</dbReference>
<evidence type="ECO:0000256" key="2">
    <source>
        <dbReference type="ARBA" id="ARBA00023002"/>
    </source>
</evidence>
<dbReference type="Pfam" id="PF22725">
    <property type="entry name" value="GFO_IDH_MocA_C3"/>
    <property type="match status" value="1"/>
</dbReference>
<evidence type="ECO:0000313" key="6">
    <source>
        <dbReference type="Proteomes" id="UP000285310"/>
    </source>
</evidence>
<name>A0A423PMN8_9GAMM</name>
<dbReference type="InterPro" id="IPR055170">
    <property type="entry name" value="GFO_IDH_MocA-like_dom"/>
</dbReference>
<dbReference type="EMBL" id="AYKG01000032">
    <property type="protein sequence ID" value="ROO26860.1"/>
    <property type="molecule type" value="Genomic_DNA"/>
</dbReference>
<dbReference type="RefSeq" id="WP_123658550.1">
    <property type="nucleotide sequence ID" value="NZ_AYKG01000032.1"/>
</dbReference>
<evidence type="ECO:0000256" key="1">
    <source>
        <dbReference type="ARBA" id="ARBA00010928"/>
    </source>
</evidence>
<dbReference type="AlphaFoldDB" id="A0A423PMN8"/>
<feature type="domain" description="GFO/IDH/MocA-like oxidoreductase" evidence="4">
    <location>
        <begin position="131"/>
        <end position="251"/>
    </location>
</feature>
<dbReference type="InterPro" id="IPR036291">
    <property type="entry name" value="NAD(P)-bd_dom_sf"/>
</dbReference>
<reference evidence="5 6" key="1">
    <citation type="submission" date="2013-10" db="EMBL/GenBank/DDBJ databases">
        <title>Salinisphaera japonica YTM-1 Genome Sequencing.</title>
        <authorList>
            <person name="Lai Q."/>
            <person name="Li C."/>
            <person name="Shao Z."/>
        </authorList>
    </citation>
    <scope>NUCLEOTIDE SEQUENCE [LARGE SCALE GENOMIC DNA]</scope>
    <source>
        <strain evidence="5 6">YTM-1</strain>
    </source>
</reference>
<feature type="domain" description="Gfo/Idh/MocA-like oxidoreductase N-terminal" evidence="3">
    <location>
        <begin position="4"/>
        <end position="123"/>
    </location>
</feature>
<evidence type="ECO:0000259" key="3">
    <source>
        <dbReference type="Pfam" id="PF01408"/>
    </source>
</evidence>
<keyword evidence="2" id="KW-0560">Oxidoreductase</keyword>
<dbReference type="GO" id="GO:0016491">
    <property type="term" value="F:oxidoreductase activity"/>
    <property type="evidence" value="ECO:0007669"/>
    <property type="project" value="UniProtKB-KW"/>
</dbReference>
<protein>
    <submittedName>
        <fullName evidence="5">Oxidoreductase</fullName>
    </submittedName>
</protein>
<dbReference type="Proteomes" id="UP000285310">
    <property type="component" value="Unassembled WGS sequence"/>
</dbReference>
<dbReference type="PANTHER" id="PTHR43708:SF5">
    <property type="entry name" value="CONSERVED EXPRESSED OXIDOREDUCTASE (EUROFUNG)-RELATED"/>
    <property type="match status" value="1"/>
</dbReference>
<comment type="caution">
    <text evidence="5">The sequence shown here is derived from an EMBL/GenBank/DDBJ whole genome shotgun (WGS) entry which is preliminary data.</text>
</comment>
<organism evidence="5 6">
    <name type="scientific">Salinisphaera japonica YTM-1</name>
    <dbReference type="NCBI Taxonomy" id="1209778"/>
    <lineage>
        <taxon>Bacteria</taxon>
        <taxon>Pseudomonadati</taxon>
        <taxon>Pseudomonadota</taxon>
        <taxon>Gammaproteobacteria</taxon>
        <taxon>Salinisphaerales</taxon>
        <taxon>Salinisphaeraceae</taxon>
        <taxon>Salinisphaera</taxon>
    </lineage>
</organism>
<dbReference type="GO" id="GO:0000166">
    <property type="term" value="F:nucleotide binding"/>
    <property type="evidence" value="ECO:0007669"/>
    <property type="project" value="InterPro"/>
</dbReference>
<dbReference type="Gene3D" id="3.40.50.720">
    <property type="entry name" value="NAD(P)-binding Rossmann-like Domain"/>
    <property type="match status" value="1"/>
</dbReference>
<dbReference type="InParanoid" id="A0A423PMN8"/>
<sequence length="369" mass="38854">MTDFRIALLGYGTAGAVFHAPLIAATPGLALAAIVTRSQAGAAHAAYPEAAIIDSAESLWARADGFDAVVIATPNATHGSLAHAAIDAGLAVIIDKPMAAHVAEADDLMAAARAAGVALTVFHNRRWDSDFLTVADLIDRGLLGDVRRFESRFERWRPEAKPGWKRDTDRAAAGGILFDLGSHLIDQALALFGPVANVTAELLPRYDATGVDDDTFVALEHTGGVRSHLWMSSVAPLPAPRLRVIGARAGYEKYGMDPQENALRAGYSPAAADWGHDPIDGRLGAGDAITAHATCDGDYGAFYRGVRDALAGRAPMPVAPEAAREVLRVIEAARIAHAERRVVQLGPVAVSCESAPSAPCCDYGRQDEA</sequence>
<accession>A0A423PMN8</accession>
<dbReference type="PANTHER" id="PTHR43708">
    <property type="entry name" value="CONSERVED EXPRESSED OXIDOREDUCTASE (EUROFUNG)"/>
    <property type="match status" value="1"/>
</dbReference>
<evidence type="ECO:0000259" key="4">
    <source>
        <dbReference type="Pfam" id="PF22725"/>
    </source>
</evidence>
<keyword evidence="6" id="KW-1185">Reference proteome</keyword>
<dbReference type="SUPFAM" id="SSF51735">
    <property type="entry name" value="NAD(P)-binding Rossmann-fold domains"/>
    <property type="match status" value="1"/>
</dbReference>
<comment type="similarity">
    <text evidence="1">Belongs to the Gfo/Idh/MocA family.</text>
</comment>
<dbReference type="InterPro" id="IPR051317">
    <property type="entry name" value="Gfo/Idh/MocA_oxidoreduct"/>
</dbReference>
<proteinExistence type="inferred from homology"/>
<gene>
    <name evidence="5" type="ORF">SAJA_10310</name>
</gene>
<dbReference type="FunCoup" id="A0A423PMN8">
    <property type="interactions" value="168"/>
</dbReference>
<dbReference type="InterPro" id="IPR000683">
    <property type="entry name" value="Gfo/Idh/MocA-like_OxRdtase_N"/>
</dbReference>
<dbReference type="Pfam" id="PF01408">
    <property type="entry name" value="GFO_IDH_MocA"/>
    <property type="match status" value="1"/>
</dbReference>
<dbReference type="SUPFAM" id="SSF55347">
    <property type="entry name" value="Glyceraldehyde-3-phosphate dehydrogenase-like, C-terminal domain"/>
    <property type="match status" value="1"/>
</dbReference>
<dbReference type="OrthoDB" id="9774191at2"/>
<evidence type="ECO:0000313" key="5">
    <source>
        <dbReference type="EMBL" id="ROO26860.1"/>
    </source>
</evidence>